<name>A0A1I1K3N1_9BACT</name>
<evidence type="ECO:0000313" key="1">
    <source>
        <dbReference type="EMBL" id="SFC55464.1"/>
    </source>
</evidence>
<dbReference type="AlphaFoldDB" id="A0A1I1K3N1"/>
<dbReference type="Gene3D" id="3.40.30.10">
    <property type="entry name" value="Glutaredoxin"/>
    <property type="match status" value="1"/>
</dbReference>
<reference evidence="1 2" key="1">
    <citation type="submission" date="2016-10" db="EMBL/GenBank/DDBJ databases">
        <authorList>
            <person name="de Groot N.N."/>
        </authorList>
    </citation>
    <scope>NUCLEOTIDE SEQUENCE [LARGE SCALE GENOMIC DNA]</scope>
    <source>
        <strain evidence="1 2">DSM 6793</strain>
    </source>
</reference>
<organism evidence="1 2">
    <name type="scientific">Flexibacter flexilis DSM 6793</name>
    <dbReference type="NCBI Taxonomy" id="927664"/>
    <lineage>
        <taxon>Bacteria</taxon>
        <taxon>Pseudomonadati</taxon>
        <taxon>Bacteroidota</taxon>
        <taxon>Cytophagia</taxon>
        <taxon>Cytophagales</taxon>
        <taxon>Flexibacteraceae</taxon>
        <taxon>Flexibacter</taxon>
    </lineage>
</organism>
<gene>
    <name evidence="1" type="ORF">SAMN05421780_106236</name>
</gene>
<keyword evidence="2" id="KW-1185">Reference proteome</keyword>
<protein>
    <submittedName>
        <fullName evidence="1">Bacillithiol system protein YtxJ</fullName>
    </submittedName>
</protein>
<dbReference type="Pfam" id="PF11009">
    <property type="entry name" value="BrxC"/>
    <property type="match status" value="1"/>
</dbReference>
<dbReference type="OrthoDB" id="677051at2"/>
<evidence type="ECO:0000313" key="2">
    <source>
        <dbReference type="Proteomes" id="UP000199514"/>
    </source>
</evidence>
<dbReference type="InterPro" id="IPR022551">
    <property type="entry name" value="BrxC"/>
</dbReference>
<sequence length="113" mass="12773">MNWIALTAGSTLEQIQKDSAQQPILIFKHSTRCSISATALSRLERAWQQGDVANTQTYLLDLIAYREISNQIAQVFGIGHESPQILLIRNGQCVFDASHWDIDYQDIKQKINA</sequence>
<accession>A0A1I1K3N1</accession>
<dbReference type="NCBIfam" id="TIGR04019">
    <property type="entry name" value="B_thiol_YtxJ"/>
    <property type="match status" value="1"/>
</dbReference>
<dbReference type="STRING" id="927664.SAMN05421780_106236"/>
<dbReference type="Proteomes" id="UP000199514">
    <property type="component" value="Unassembled WGS sequence"/>
</dbReference>
<proteinExistence type="predicted"/>
<dbReference type="RefSeq" id="WP_091512800.1">
    <property type="nucleotide sequence ID" value="NZ_FOLE01000006.1"/>
</dbReference>
<dbReference type="EMBL" id="FOLE01000006">
    <property type="protein sequence ID" value="SFC55464.1"/>
    <property type="molecule type" value="Genomic_DNA"/>
</dbReference>